<dbReference type="PANTHER" id="PTHR37534:SF7">
    <property type="entry name" value="TRANSCRIPTIONAL ACTIVATOR PROTEIN UGA3"/>
    <property type="match status" value="1"/>
</dbReference>
<keyword evidence="5" id="KW-1185">Reference proteome</keyword>
<dbReference type="SMART" id="SM00066">
    <property type="entry name" value="GAL4"/>
    <property type="match status" value="1"/>
</dbReference>
<evidence type="ECO:0000256" key="2">
    <source>
        <dbReference type="ARBA" id="ARBA00023242"/>
    </source>
</evidence>
<keyword evidence="2" id="KW-0539">Nucleus</keyword>
<protein>
    <recommendedName>
        <fullName evidence="3">Zn(2)-C6 fungal-type domain-containing protein</fullName>
    </recommendedName>
</protein>
<feature type="domain" description="Zn(2)-C6 fungal-type" evidence="3">
    <location>
        <begin position="46"/>
        <end position="76"/>
    </location>
</feature>
<dbReference type="PANTHER" id="PTHR37534">
    <property type="entry name" value="TRANSCRIPTIONAL ACTIVATOR PROTEIN UGA3"/>
    <property type="match status" value="1"/>
</dbReference>
<proteinExistence type="predicted"/>
<comment type="caution">
    <text evidence="4">The sequence shown here is derived from an EMBL/GenBank/DDBJ whole genome shotgun (WGS) entry which is preliminary data.</text>
</comment>
<dbReference type="InterPro" id="IPR001138">
    <property type="entry name" value="Zn2Cys6_DnaBD"/>
</dbReference>
<dbReference type="InterPro" id="IPR021858">
    <property type="entry name" value="Fun_TF"/>
</dbReference>
<dbReference type="GO" id="GO:0000976">
    <property type="term" value="F:transcription cis-regulatory region binding"/>
    <property type="evidence" value="ECO:0007669"/>
    <property type="project" value="TreeGrafter"/>
</dbReference>
<dbReference type="GO" id="GO:0005634">
    <property type="term" value="C:nucleus"/>
    <property type="evidence" value="ECO:0007669"/>
    <property type="project" value="UniProtKB-SubCell"/>
</dbReference>
<evidence type="ECO:0000256" key="1">
    <source>
        <dbReference type="ARBA" id="ARBA00004123"/>
    </source>
</evidence>
<gene>
    <name evidence="4" type="ORF">C6P40_001809</name>
</gene>
<dbReference type="PROSITE" id="PS00463">
    <property type="entry name" value="ZN2_CY6_FUNGAL_1"/>
    <property type="match status" value="1"/>
</dbReference>
<dbReference type="SUPFAM" id="SSF57701">
    <property type="entry name" value="Zn2/Cys6 DNA-binding domain"/>
    <property type="match status" value="1"/>
</dbReference>
<dbReference type="Pfam" id="PF11951">
    <property type="entry name" value="Fungal_trans_2"/>
    <property type="match status" value="1"/>
</dbReference>
<dbReference type="GO" id="GO:0000981">
    <property type="term" value="F:DNA-binding transcription factor activity, RNA polymerase II-specific"/>
    <property type="evidence" value="ECO:0007669"/>
    <property type="project" value="InterPro"/>
</dbReference>
<dbReference type="Proteomes" id="UP000697127">
    <property type="component" value="Unassembled WGS sequence"/>
</dbReference>
<dbReference type="GO" id="GO:0008270">
    <property type="term" value="F:zinc ion binding"/>
    <property type="evidence" value="ECO:0007669"/>
    <property type="project" value="InterPro"/>
</dbReference>
<dbReference type="CDD" id="cd00067">
    <property type="entry name" value="GAL4"/>
    <property type="match status" value="1"/>
</dbReference>
<dbReference type="GO" id="GO:0045944">
    <property type="term" value="P:positive regulation of transcription by RNA polymerase II"/>
    <property type="evidence" value="ECO:0007669"/>
    <property type="project" value="TreeGrafter"/>
</dbReference>
<dbReference type="PROSITE" id="PS50048">
    <property type="entry name" value="ZN2_CY6_FUNGAL_2"/>
    <property type="match status" value="1"/>
</dbReference>
<dbReference type="Pfam" id="PF00172">
    <property type="entry name" value="Zn_clus"/>
    <property type="match status" value="1"/>
</dbReference>
<organism evidence="4 5">
    <name type="scientific">Pichia californica</name>
    <dbReference type="NCBI Taxonomy" id="460514"/>
    <lineage>
        <taxon>Eukaryota</taxon>
        <taxon>Fungi</taxon>
        <taxon>Dikarya</taxon>
        <taxon>Ascomycota</taxon>
        <taxon>Saccharomycotina</taxon>
        <taxon>Pichiomycetes</taxon>
        <taxon>Pichiales</taxon>
        <taxon>Pichiaceae</taxon>
        <taxon>Pichia</taxon>
    </lineage>
</organism>
<dbReference type="OrthoDB" id="5419315at2759"/>
<evidence type="ECO:0000313" key="4">
    <source>
        <dbReference type="EMBL" id="KAG0690720.1"/>
    </source>
</evidence>
<accession>A0A9P6WP54</accession>
<name>A0A9P6WP54_9ASCO</name>
<dbReference type="EMBL" id="PUHW01000021">
    <property type="protein sequence ID" value="KAG0690720.1"/>
    <property type="molecule type" value="Genomic_DNA"/>
</dbReference>
<comment type="subcellular location">
    <subcellularLocation>
        <location evidence="1">Nucleus</location>
    </subcellularLocation>
</comment>
<evidence type="ECO:0000259" key="3">
    <source>
        <dbReference type="PROSITE" id="PS50048"/>
    </source>
</evidence>
<dbReference type="InterPro" id="IPR036864">
    <property type="entry name" value="Zn2-C6_fun-type_DNA-bd_sf"/>
</dbReference>
<reference evidence="4" key="1">
    <citation type="submission" date="2020-11" db="EMBL/GenBank/DDBJ databases">
        <title>Kefir isolates.</title>
        <authorList>
            <person name="Marcisauskas S."/>
            <person name="Kim Y."/>
            <person name="Blasche S."/>
        </authorList>
    </citation>
    <scope>NUCLEOTIDE SEQUENCE</scope>
    <source>
        <strain evidence="4">Olga-1</strain>
    </source>
</reference>
<dbReference type="AlphaFoldDB" id="A0A9P6WP54"/>
<evidence type="ECO:0000313" key="5">
    <source>
        <dbReference type="Proteomes" id="UP000697127"/>
    </source>
</evidence>
<sequence>MFATLDLEKDMSILDVENNTTQAIDEKSSLDRENKRLGIKSRSRDGCIECKRKKKKCDETRPSCQRCLKSNIPCVWRDVKVSKKRFKNILPPTEKLSIQKPKSINFISNNPNSSLKKESKNSKLVKELEIKDALTFDSLEINHNNNHTDLIKFTDDYFIKPVDLVIHDNKLDEKDSTDDYLDEDVFNTAKNSFFLEALRENVGNGFTNLSLFDINLNKFPSQQILQGLDKEEILYLDYYRTCVSQTVSILPNESNFFLSLYLPLAEKHKSILYALIGWAGVFLDTSIDSNIPLQYIKKAIETSEYEMKSKTLSNVDKLSIISLHTILCAVLICAGDVRDWYKHFQMLHKFLLELSNGELKNIKKYLGDSKEIKWLISNFLYHDVLASVSHIKGTCFKMQEYCQILDMNISCDNTQGKVEKIIEFNTNEKDIEVIDNDIVCDPLQGCVRPMYVLIGEITNTFVKLKNMEKMLKENEHSLTYEEFIKLRNKSYTEMDNKYKSLEKQIENTRPHKRSLCYLKSDKDLEIHLTLFEVFRLSASIYLKTTIKKIPPVSPEIQHLLVDLIPCINIIIGSSVQASLCFPLLVTGISSISQSDRSFIKEKVSQMSSYFPVKNFKRILVIIEETWKINRNGLDCTQWFDISSKFGWDLCLA</sequence>
<dbReference type="Gene3D" id="4.10.240.10">
    <property type="entry name" value="Zn(2)-C6 fungal-type DNA-binding domain"/>
    <property type="match status" value="1"/>
</dbReference>